<protein>
    <recommendedName>
        <fullName evidence="4">Ino eighty subunit 1</fullName>
    </recommendedName>
</protein>
<dbReference type="PANTHER" id="PTHR37287:SF1">
    <property type="entry name" value="INO EIGHTY SUBUNIT 1"/>
    <property type="match status" value="1"/>
</dbReference>
<dbReference type="OrthoDB" id="5413003at2759"/>
<comment type="caution">
    <text evidence="2">The sequence shown here is derived from an EMBL/GenBank/DDBJ whole genome shotgun (WGS) entry which is preliminary data.</text>
</comment>
<sequence length="805" mass="90168">MAVDNSPLLSPRATNGDPRTELDNSQSSGSTIADPDMEQDGKERMSFASSPAKLEEPDPRNSLQHVLSTPAQVKLETSNGAEPPMSARGRIPWAASSAKDLTEDEGEDGSGEAHRAGTRTPNGGAGALHIAPHTAASRRNGASNATNSSIYTGNKIPHLKREDGVPLWRKDIQYEFLRGVFEDKTAAFTNVYDQSKENTFADIYVDAMARSSKTSKILRDKLMSDRPAALNMAMVFFPEMRAQLRTYHSIPSLQARQDPNAYKQLQDAPRLKSILKGASEDRPGEPNTPDKVKQRPVPRTNPVNLIFVLSQYAPQISERHFSPQRDFFDLIMRPTLSSKSRARGFLWLMWWYLESNFSEEDAKGNPFGPGRASEDGGIPQKLPAFDHLTPEEAERENVDTLEELEYGEVKRLERKRILESDMTNVQPAPKRGKKSKDISDSQLGMFQCFREYRKGMNSLAPSEDGAASPARDGSSPHPARSFRNSTRSRQRKSSNMEPYNYDTDGTRSVSPGLHQSMEAGSARTTSRLSASEMHINSILNENSTAGTPSYLPRSGRGRWPRDIGGDRGGPQRIILKTKMHQIPDSTSPAPPGAGHPVLHSNPDRRQRPLTAHQQAVEKNRQQRVEYLLDRKKRVMFERRKKQREDEGAIWRALKRCEEMDDPFMDSEEEGFKDTNGPFKDQGFGGLTALINEDEDYGEEVAAYSAALRRARRRLDRWEEAGKANGRFLEAKTAPNGVDRDAEDEEDYEEDYEMAKPGGVSLCVEDADEDEGQLDDMERELLGEIDPVDEEAEEAEEYDEDEMDVN</sequence>
<feature type="compositionally biased region" description="Acidic residues" evidence="1">
    <location>
        <begin position="740"/>
        <end position="751"/>
    </location>
</feature>
<feature type="compositionally biased region" description="Acidic residues" evidence="1">
    <location>
        <begin position="785"/>
        <end position="805"/>
    </location>
</feature>
<reference evidence="2" key="1">
    <citation type="submission" date="2021-03" db="EMBL/GenBank/DDBJ databases">
        <title>Comparative genomics and phylogenomic investigation of the class Geoglossomycetes provide insights into ecological specialization and systematics.</title>
        <authorList>
            <person name="Melie T."/>
            <person name="Pirro S."/>
            <person name="Miller A.N."/>
            <person name="Quandt A."/>
        </authorList>
    </citation>
    <scope>NUCLEOTIDE SEQUENCE</scope>
    <source>
        <strain evidence="2">GBOQ0MN5Z8</strain>
    </source>
</reference>
<feature type="compositionally biased region" description="Acidic residues" evidence="1">
    <location>
        <begin position="764"/>
        <end position="777"/>
    </location>
</feature>
<feature type="region of interest" description="Disordered" evidence="1">
    <location>
        <begin position="277"/>
        <end position="298"/>
    </location>
</feature>
<name>A0A9P8IA55_9PEZI</name>
<feature type="region of interest" description="Disordered" evidence="1">
    <location>
        <begin position="1"/>
        <end position="128"/>
    </location>
</feature>
<evidence type="ECO:0000313" key="3">
    <source>
        <dbReference type="Proteomes" id="UP000698800"/>
    </source>
</evidence>
<feature type="compositionally biased region" description="Polar residues" evidence="1">
    <location>
        <begin position="61"/>
        <end position="80"/>
    </location>
</feature>
<evidence type="ECO:0008006" key="4">
    <source>
        <dbReference type="Google" id="ProtNLM"/>
    </source>
</evidence>
<evidence type="ECO:0000256" key="1">
    <source>
        <dbReference type="SAM" id="MobiDB-lite"/>
    </source>
</evidence>
<evidence type="ECO:0000313" key="2">
    <source>
        <dbReference type="EMBL" id="KAH0543511.1"/>
    </source>
</evidence>
<dbReference type="PANTHER" id="PTHR37287">
    <property type="entry name" value="INO EIGHTY SUBUNIT 1"/>
    <property type="match status" value="1"/>
</dbReference>
<proteinExistence type="predicted"/>
<feature type="region of interest" description="Disordered" evidence="1">
    <location>
        <begin position="728"/>
        <end position="805"/>
    </location>
</feature>
<keyword evidence="3" id="KW-1185">Reference proteome</keyword>
<dbReference type="AlphaFoldDB" id="A0A9P8IA55"/>
<gene>
    <name evidence="2" type="ORF">FGG08_002179</name>
</gene>
<dbReference type="GO" id="GO:0031011">
    <property type="term" value="C:Ino80 complex"/>
    <property type="evidence" value="ECO:0007669"/>
    <property type="project" value="InterPro"/>
</dbReference>
<dbReference type="EMBL" id="JAGHQL010000031">
    <property type="protein sequence ID" value="KAH0543511.1"/>
    <property type="molecule type" value="Genomic_DNA"/>
</dbReference>
<feature type="region of interest" description="Disordered" evidence="1">
    <location>
        <begin position="582"/>
        <end position="614"/>
    </location>
</feature>
<organism evidence="2 3">
    <name type="scientific">Glutinoglossum americanum</name>
    <dbReference type="NCBI Taxonomy" id="1670608"/>
    <lineage>
        <taxon>Eukaryota</taxon>
        <taxon>Fungi</taxon>
        <taxon>Dikarya</taxon>
        <taxon>Ascomycota</taxon>
        <taxon>Pezizomycotina</taxon>
        <taxon>Geoglossomycetes</taxon>
        <taxon>Geoglossales</taxon>
        <taxon>Geoglossaceae</taxon>
        <taxon>Glutinoglossum</taxon>
    </lineage>
</organism>
<feature type="compositionally biased region" description="Basic and acidic residues" evidence="1">
    <location>
        <begin position="278"/>
        <end position="293"/>
    </location>
</feature>
<feature type="region of interest" description="Disordered" evidence="1">
    <location>
        <begin position="459"/>
        <end position="568"/>
    </location>
</feature>
<dbReference type="Proteomes" id="UP000698800">
    <property type="component" value="Unassembled WGS sequence"/>
</dbReference>
<accession>A0A9P8IA55</accession>
<feature type="region of interest" description="Disordered" evidence="1">
    <location>
        <begin position="421"/>
        <end position="440"/>
    </location>
</feature>
<feature type="compositionally biased region" description="Polar residues" evidence="1">
    <location>
        <begin position="537"/>
        <end position="547"/>
    </location>
</feature>
<dbReference type="InterPro" id="IPR038014">
    <property type="entry name" value="Ies1"/>
</dbReference>